<feature type="domain" description="Endonuclease/exonuclease/phosphatase" evidence="5">
    <location>
        <begin position="37"/>
        <end position="283"/>
    </location>
</feature>
<dbReference type="PANTHER" id="PTHR11371:SF31">
    <property type="entry name" value="EXTRACELLULAR NUCLEASE"/>
    <property type="match status" value="1"/>
</dbReference>
<feature type="chain" id="PRO_5046727492" evidence="4">
    <location>
        <begin position="27"/>
        <end position="446"/>
    </location>
</feature>
<dbReference type="InterPro" id="IPR016202">
    <property type="entry name" value="DNase_I"/>
</dbReference>
<dbReference type="Pfam" id="PF03372">
    <property type="entry name" value="Exo_endo_phos"/>
    <property type="match status" value="1"/>
</dbReference>
<proteinExistence type="inferred from homology"/>
<dbReference type="GeneID" id="100367531"/>
<protein>
    <submittedName>
        <fullName evidence="7">Deoxyribonuclease-1-like</fullName>
    </submittedName>
</protein>
<dbReference type="RefSeq" id="XP_002737107.1">
    <property type="nucleotide sequence ID" value="XM_002737061.2"/>
</dbReference>
<evidence type="ECO:0000256" key="3">
    <source>
        <dbReference type="ARBA" id="ARBA00022801"/>
    </source>
</evidence>
<gene>
    <name evidence="7" type="primary">LOC100367531</name>
</gene>
<keyword evidence="3" id="KW-0378">Hydrolase</keyword>
<sequence>MHTFRFHVHCCLVLVLLYMATGHTKGSEIKDLRLSAFNVQVFGQMKASDPLVMDVLKKIILRNDVILIQEIRDSSETAILRLLAEINRASDNKYSIEISDRLGRTHSKEQYAFFYRTDSVNMTESYHYDDGEEQNGTDEFEREPFIVRFSSPSTAVSDFVMVAIHTKPDDAVKEIDYLTDVYDDIVSRWNIEDVIILGDFNAGCDYVKSKDWNYIRLRTDKRFTWLIDDREDTTVASTFCAYDRIVIGGTTLEGAVWPKSSRVLYFDEKFDLTDDQAAAVSDHYPVEFKLLPKLESCIQSNIKIQGSFSVTDEFHVLNSDDVISFANTSSEHGFQTSQYKNDDGNVTLVVAWQHTSGRSSVISIVRSLGESFPSVISSDQTSVVVENLVHAFHRVVSDSLSPIATDDWSVEVVCVLKSTAKCSINIKMSHYDQYIWEAISELGTDY</sequence>
<dbReference type="CDD" id="cd10282">
    <property type="entry name" value="DNase1"/>
    <property type="match status" value="1"/>
</dbReference>
<accession>A0ABM0GTM4</accession>
<dbReference type="Gene3D" id="3.60.10.10">
    <property type="entry name" value="Endonuclease/exonuclease/phosphatase"/>
    <property type="match status" value="1"/>
</dbReference>
<dbReference type="InterPro" id="IPR036691">
    <property type="entry name" value="Endo/exonu/phosph_ase_sf"/>
</dbReference>
<dbReference type="SMART" id="SM00476">
    <property type="entry name" value="DNaseIc"/>
    <property type="match status" value="1"/>
</dbReference>
<keyword evidence="6" id="KW-1185">Reference proteome</keyword>
<dbReference type="Proteomes" id="UP000694865">
    <property type="component" value="Unplaced"/>
</dbReference>
<organism evidence="6 7">
    <name type="scientific">Saccoglossus kowalevskii</name>
    <name type="common">Acorn worm</name>
    <dbReference type="NCBI Taxonomy" id="10224"/>
    <lineage>
        <taxon>Eukaryota</taxon>
        <taxon>Metazoa</taxon>
        <taxon>Hemichordata</taxon>
        <taxon>Enteropneusta</taxon>
        <taxon>Harrimaniidae</taxon>
        <taxon>Saccoglossus</taxon>
    </lineage>
</organism>
<evidence type="ECO:0000256" key="4">
    <source>
        <dbReference type="SAM" id="SignalP"/>
    </source>
</evidence>
<dbReference type="PANTHER" id="PTHR11371">
    <property type="entry name" value="DEOXYRIBONUCLEASE"/>
    <property type="match status" value="1"/>
</dbReference>
<evidence type="ECO:0000313" key="7">
    <source>
        <dbReference type="RefSeq" id="XP_002737107.1"/>
    </source>
</evidence>
<dbReference type="InterPro" id="IPR005135">
    <property type="entry name" value="Endo/exonuclease/phosphatase"/>
</dbReference>
<keyword evidence="4" id="KW-0732">Signal</keyword>
<reference evidence="7" key="1">
    <citation type="submission" date="2025-08" db="UniProtKB">
        <authorList>
            <consortium name="RefSeq"/>
        </authorList>
    </citation>
    <scope>IDENTIFICATION</scope>
    <source>
        <tissue evidence="7">Testes</tissue>
    </source>
</reference>
<feature type="signal peptide" evidence="4">
    <location>
        <begin position="1"/>
        <end position="26"/>
    </location>
</feature>
<keyword evidence="2" id="KW-0540">Nuclease</keyword>
<evidence type="ECO:0000313" key="6">
    <source>
        <dbReference type="Proteomes" id="UP000694865"/>
    </source>
</evidence>
<evidence type="ECO:0000256" key="2">
    <source>
        <dbReference type="ARBA" id="ARBA00022722"/>
    </source>
</evidence>
<dbReference type="SUPFAM" id="SSF56219">
    <property type="entry name" value="DNase I-like"/>
    <property type="match status" value="1"/>
</dbReference>
<comment type="similarity">
    <text evidence="1">Belongs to the DNase I family.</text>
</comment>
<evidence type="ECO:0000259" key="5">
    <source>
        <dbReference type="Pfam" id="PF03372"/>
    </source>
</evidence>
<name>A0ABM0GTM4_SACKO</name>
<evidence type="ECO:0000256" key="1">
    <source>
        <dbReference type="ARBA" id="ARBA00007359"/>
    </source>
</evidence>
<dbReference type="PRINTS" id="PR00130">
    <property type="entry name" value="DNASEI"/>
</dbReference>